<feature type="transmembrane region" description="Helical" evidence="8">
    <location>
        <begin position="118"/>
        <end position="137"/>
    </location>
</feature>
<evidence type="ECO:0000313" key="11">
    <source>
        <dbReference type="Proteomes" id="UP000699462"/>
    </source>
</evidence>
<keyword evidence="6 8" id="KW-0472">Membrane</keyword>
<keyword evidence="11" id="KW-1185">Reference proteome</keyword>
<dbReference type="AlphaFoldDB" id="A0A8T0DSZ6"/>
<feature type="transmembrane region" description="Helical" evidence="8">
    <location>
        <begin position="225"/>
        <end position="244"/>
    </location>
</feature>
<dbReference type="InterPro" id="IPR037185">
    <property type="entry name" value="EmrE-like"/>
</dbReference>
<dbReference type="Pfam" id="PF06027">
    <property type="entry name" value="SLC35F"/>
    <property type="match status" value="1"/>
</dbReference>
<name>A0A8T0DSZ6_9TREM</name>
<evidence type="ECO:0000256" key="4">
    <source>
        <dbReference type="ARBA" id="ARBA00022692"/>
    </source>
</evidence>
<feature type="transmembrane region" description="Helical" evidence="8">
    <location>
        <begin position="322"/>
        <end position="340"/>
    </location>
</feature>
<evidence type="ECO:0000313" key="10">
    <source>
        <dbReference type="EMBL" id="KAF8570883.1"/>
    </source>
</evidence>
<evidence type="ECO:0000256" key="7">
    <source>
        <dbReference type="ARBA" id="ARBA00037727"/>
    </source>
</evidence>
<organism evidence="10 11">
    <name type="scientific">Paragonimus westermani</name>
    <dbReference type="NCBI Taxonomy" id="34504"/>
    <lineage>
        <taxon>Eukaryota</taxon>
        <taxon>Metazoa</taxon>
        <taxon>Spiralia</taxon>
        <taxon>Lophotrochozoa</taxon>
        <taxon>Platyhelminthes</taxon>
        <taxon>Trematoda</taxon>
        <taxon>Digenea</taxon>
        <taxon>Plagiorchiida</taxon>
        <taxon>Troglotremata</taxon>
        <taxon>Troglotrematidae</taxon>
        <taxon>Paragonimus</taxon>
    </lineage>
</organism>
<comment type="caution">
    <text evidence="10">The sequence shown here is derived from an EMBL/GenBank/DDBJ whole genome shotgun (WGS) entry which is preliminary data.</text>
</comment>
<protein>
    <recommendedName>
        <fullName evidence="12">Solute carrier family 35, member F1/2</fullName>
    </recommendedName>
</protein>
<accession>A0A8T0DSZ6</accession>
<keyword evidence="9" id="KW-0732">Signal</keyword>
<reference evidence="10 11" key="1">
    <citation type="submission" date="2019-07" db="EMBL/GenBank/DDBJ databases">
        <title>Annotation for the trematode Paragonimus westermani.</title>
        <authorList>
            <person name="Choi Y.-J."/>
        </authorList>
    </citation>
    <scope>NUCLEOTIDE SEQUENCE [LARGE SCALE GENOMIC DNA]</scope>
    <source>
        <strain evidence="10">180907_Pwestermani</strain>
    </source>
</reference>
<comment type="function">
    <text evidence="7">Putative solute transporter.</text>
</comment>
<evidence type="ECO:0000256" key="5">
    <source>
        <dbReference type="ARBA" id="ARBA00022989"/>
    </source>
</evidence>
<keyword evidence="5 8" id="KW-1133">Transmembrane helix</keyword>
<dbReference type="OrthoDB" id="429955at2759"/>
<dbReference type="InterPro" id="IPR052221">
    <property type="entry name" value="SLC35F_Transporter"/>
</dbReference>
<dbReference type="PANTHER" id="PTHR14233">
    <property type="entry name" value="DUF914-RELATED"/>
    <property type="match status" value="1"/>
</dbReference>
<dbReference type="PANTHER" id="PTHR14233:SF4">
    <property type="entry name" value="SOLUTE CARRIER FAMILY 35 MEMBER F2"/>
    <property type="match status" value="1"/>
</dbReference>
<keyword evidence="4 8" id="KW-0812">Transmembrane</keyword>
<keyword evidence="3" id="KW-0813">Transport</keyword>
<proteinExistence type="inferred from homology"/>
<evidence type="ECO:0000256" key="1">
    <source>
        <dbReference type="ARBA" id="ARBA00004141"/>
    </source>
</evidence>
<feature type="transmembrane region" description="Helical" evidence="8">
    <location>
        <begin position="197"/>
        <end position="218"/>
    </location>
</feature>
<dbReference type="InterPro" id="IPR009262">
    <property type="entry name" value="SLC35_F1/F2/F6"/>
</dbReference>
<feature type="transmembrane region" description="Helical" evidence="8">
    <location>
        <begin position="264"/>
        <end position="284"/>
    </location>
</feature>
<sequence length="348" mass="38334">MLPSKLKNVCWALIVGQALACLVCSSGICAALLAQLDISLPLSENVPHYALLTVLFTLFRLYTHCSRVDSAECSGESIANDKKSRTTCILLYISAGVLEMHSFWANLAAYNYTSITSIQLLDCASVPAAMIVSFFLLRHRYTWTHLLGVVLSIGGTCLMVFADIPNKTDNSVARNYSNWTQSNETGYTYQTVMLGDMLAILGAILYGISSVLQEYIVAKDGASTYLAWCPMVSVSLFLMYSIALERKQLAKILTSFGLHTRSTPLFAVAYFVGYVTSMFVLDIFMAYTITNVSAAVINLSFHTTDVYALMIGIWLFGVKFQVLYFVAYGLILTGVIIFALRRPSIPTS</sequence>
<evidence type="ECO:0000256" key="8">
    <source>
        <dbReference type="SAM" id="Phobius"/>
    </source>
</evidence>
<dbReference type="Proteomes" id="UP000699462">
    <property type="component" value="Unassembled WGS sequence"/>
</dbReference>
<gene>
    <name evidence="10" type="ORF">P879_00968</name>
</gene>
<feature type="transmembrane region" description="Helical" evidence="8">
    <location>
        <begin position="46"/>
        <end position="62"/>
    </location>
</feature>
<feature type="signal peptide" evidence="9">
    <location>
        <begin position="1"/>
        <end position="20"/>
    </location>
</feature>
<evidence type="ECO:0000256" key="2">
    <source>
        <dbReference type="ARBA" id="ARBA00007863"/>
    </source>
</evidence>
<feature type="transmembrane region" description="Helical" evidence="8">
    <location>
        <begin position="144"/>
        <end position="162"/>
    </location>
</feature>
<dbReference type="EMBL" id="JTDF01000847">
    <property type="protein sequence ID" value="KAF8570883.1"/>
    <property type="molecule type" value="Genomic_DNA"/>
</dbReference>
<feature type="transmembrane region" description="Helical" evidence="8">
    <location>
        <begin position="89"/>
        <end position="112"/>
    </location>
</feature>
<dbReference type="GO" id="GO:0016020">
    <property type="term" value="C:membrane"/>
    <property type="evidence" value="ECO:0007669"/>
    <property type="project" value="UniProtKB-SubCell"/>
</dbReference>
<evidence type="ECO:0000256" key="6">
    <source>
        <dbReference type="ARBA" id="ARBA00023136"/>
    </source>
</evidence>
<comment type="similarity">
    <text evidence="2">Belongs to the SLC35F solute transporter family.</text>
</comment>
<dbReference type="SUPFAM" id="SSF103481">
    <property type="entry name" value="Multidrug resistance efflux transporter EmrE"/>
    <property type="match status" value="1"/>
</dbReference>
<feature type="chain" id="PRO_5035814678" description="Solute carrier family 35, member F1/2" evidence="9">
    <location>
        <begin position="21"/>
        <end position="348"/>
    </location>
</feature>
<evidence type="ECO:0008006" key="12">
    <source>
        <dbReference type="Google" id="ProtNLM"/>
    </source>
</evidence>
<evidence type="ECO:0000256" key="9">
    <source>
        <dbReference type="SAM" id="SignalP"/>
    </source>
</evidence>
<evidence type="ECO:0000256" key="3">
    <source>
        <dbReference type="ARBA" id="ARBA00022448"/>
    </source>
</evidence>
<dbReference type="GO" id="GO:0022857">
    <property type="term" value="F:transmembrane transporter activity"/>
    <property type="evidence" value="ECO:0007669"/>
    <property type="project" value="InterPro"/>
</dbReference>
<comment type="subcellular location">
    <subcellularLocation>
        <location evidence="1">Membrane</location>
        <topology evidence="1">Multi-pass membrane protein</topology>
    </subcellularLocation>
</comment>
<feature type="transmembrane region" description="Helical" evidence="8">
    <location>
        <begin position="296"/>
        <end position="316"/>
    </location>
</feature>